<gene>
    <name evidence="1" type="ORF">MLD38_013405</name>
</gene>
<dbReference type="Proteomes" id="UP001057402">
    <property type="component" value="Chromosome 4"/>
</dbReference>
<sequence>MLLPFKATSAFATAILLLLLVLLHLPRGATSIPTHEVDTMLSTLHSRGPYNLIANAIATSDLRFDILHSSSFTLFAPPDSSLFHLALTLPSAAYVSALRLHSSPHRYSSSDLHHLLSSSSSSSVRAVPTLLKPRSLRLHSSGAVLALDNVEVSFPGIFYSHSIAVHGISGAISLRDERHISPPPSFESSIPGLHDRSHGRGHGHGHFFRIPRFSNRTDNSLKNHEDVAVSPAGFSPVAAPALMLKKPASSISFAPEPAPALDRLDESTSDIPGNVEGVEILRPSTTMTAASEEVEGDPADLDTLDEAYIWNSGDIDSLFDEYL</sequence>
<comment type="caution">
    <text evidence="1">The sequence shown here is derived from an EMBL/GenBank/DDBJ whole genome shotgun (WGS) entry which is preliminary data.</text>
</comment>
<evidence type="ECO:0000313" key="1">
    <source>
        <dbReference type="EMBL" id="KAI4375548.1"/>
    </source>
</evidence>
<reference evidence="2" key="1">
    <citation type="journal article" date="2023" name="Front. Plant Sci.">
        <title>Chromosomal-level genome assembly of Melastoma candidum provides insights into trichome evolution.</title>
        <authorList>
            <person name="Zhong Y."/>
            <person name="Wu W."/>
            <person name="Sun C."/>
            <person name="Zou P."/>
            <person name="Liu Y."/>
            <person name="Dai S."/>
            <person name="Zhou R."/>
        </authorList>
    </citation>
    <scope>NUCLEOTIDE SEQUENCE [LARGE SCALE GENOMIC DNA]</scope>
</reference>
<organism evidence="1 2">
    <name type="scientific">Melastoma candidum</name>
    <dbReference type="NCBI Taxonomy" id="119954"/>
    <lineage>
        <taxon>Eukaryota</taxon>
        <taxon>Viridiplantae</taxon>
        <taxon>Streptophyta</taxon>
        <taxon>Embryophyta</taxon>
        <taxon>Tracheophyta</taxon>
        <taxon>Spermatophyta</taxon>
        <taxon>Magnoliopsida</taxon>
        <taxon>eudicotyledons</taxon>
        <taxon>Gunneridae</taxon>
        <taxon>Pentapetalae</taxon>
        <taxon>rosids</taxon>
        <taxon>malvids</taxon>
        <taxon>Myrtales</taxon>
        <taxon>Melastomataceae</taxon>
        <taxon>Melastomatoideae</taxon>
        <taxon>Melastomateae</taxon>
        <taxon>Melastoma</taxon>
    </lineage>
</organism>
<name>A0ACB9RAM0_9MYRT</name>
<dbReference type="EMBL" id="CM042883">
    <property type="protein sequence ID" value="KAI4375548.1"/>
    <property type="molecule type" value="Genomic_DNA"/>
</dbReference>
<evidence type="ECO:0000313" key="2">
    <source>
        <dbReference type="Proteomes" id="UP001057402"/>
    </source>
</evidence>
<accession>A0ACB9RAM0</accession>
<proteinExistence type="predicted"/>
<keyword evidence="2" id="KW-1185">Reference proteome</keyword>
<protein>
    <submittedName>
        <fullName evidence="1">Uncharacterized protein</fullName>
    </submittedName>
</protein>